<feature type="non-terminal residue" evidence="1">
    <location>
        <position position="1"/>
    </location>
</feature>
<proteinExistence type="predicted"/>
<accession>A0AA38CAA3</accession>
<organism evidence="1 2">
    <name type="scientific">Taxus chinensis</name>
    <name type="common">Chinese yew</name>
    <name type="synonym">Taxus wallichiana var. chinensis</name>
    <dbReference type="NCBI Taxonomy" id="29808"/>
    <lineage>
        <taxon>Eukaryota</taxon>
        <taxon>Viridiplantae</taxon>
        <taxon>Streptophyta</taxon>
        <taxon>Embryophyta</taxon>
        <taxon>Tracheophyta</taxon>
        <taxon>Spermatophyta</taxon>
        <taxon>Pinopsida</taxon>
        <taxon>Pinidae</taxon>
        <taxon>Conifers II</taxon>
        <taxon>Cupressales</taxon>
        <taxon>Taxaceae</taxon>
        <taxon>Taxus</taxon>
    </lineage>
</organism>
<name>A0AA38CAA3_TAXCH</name>
<gene>
    <name evidence="1" type="ORF">KI387_041212</name>
</gene>
<dbReference type="EMBL" id="JAHRHJ020000971">
    <property type="protein sequence ID" value="KAH9293584.1"/>
    <property type="molecule type" value="Genomic_DNA"/>
</dbReference>
<dbReference type="AlphaFoldDB" id="A0AA38CAA3"/>
<evidence type="ECO:0000313" key="2">
    <source>
        <dbReference type="Proteomes" id="UP000824469"/>
    </source>
</evidence>
<reference evidence="1 2" key="1">
    <citation type="journal article" date="2021" name="Nat. Plants">
        <title>The Taxus genome provides insights into paclitaxel biosynthesis.</title>
        <authorList>
            <person name="Xiong X."/>
            <person name="Gou J."/>
            <person name="Liao Q."/>
            <person name="Li Y."/>
            <person name="Zhou Q."/>
            <person name="Bi G."/>
            <person name="Li C."/>
            <person name="Du R."/>
            <person name="Wang X."/>
            <person name="Sun T."/>
            <person name="Guo L."/>
            <person name="Liang H."/>
            <person name="Lu P."/>
            <person name="Wu Y."/>
            <person name="Zhang Z."/>
            <person name="Ro D.K."/>
            <person name="Shang Y."/>
            <person name="Huang S."/>
            <person name="Yan J."/>
        </authorList>
    </citation>
    <scope>NUCLEOTIDE SEQUENCE [LARGE SCALE GENOMIC DNA]</scope>
    <source>
        <strain evidence="1">Ta-2019</strain>
    </source>
</reference>
<evidence type="ECO:0000313" key="1">
    <source>
        <dbReference type="EMBL" id="KAH9293584.1"/>
    </source>
</evidence>
<dbReference type="Proteomes" id="UP000824469">
    <property type="component" value="Unassembled WGS sequence"/>
</dbReference>
<feature type="non-terminal residue" evidence="1">
    <location>
        <position position="96"/>
    </location>
</feature>
<keyword evidence="2" id="KW-1185">Reference proteome</keyword>
<comment type="caution">
    <text evidence="1">The sequence shown here is derived from an EMBL/GenBank/DDBJ whole genome shotgun (WGS) entry which is preliminary data.</text>
</comment>
<sequence>TMEGISTQNEKTKKVTKKYQKSLFKYFGNSAAIDTTNTITHTTSTGMNQSTKILDGNIIVGICSAQYQPNETSDDTTLYLEDKPIGMPELEDILVE</sequence>
<protein>
    <submittedName>
        <fullName evidence="1">Uncharacterized protein</fullName>
    </submittedName>
</protein>